<dbReference type="Gene3D" id="1.10.150.240">
    <property type="entry name" value="Putative phosphatase, domain 2"/>
    <property type="match status" value="1"/>
</dbReference>
<comment type="catalytic activity">
    <reaction evidence="1">
        <text>2-phosphoglycolate + H2O = glycolate + phosphate</text>
        <dbReference type="Rhea" id="RHEA:14369"/>
        <dbReference type="ChEBI" id="CHEBI:15377"/>
        <dbReference type="ChEBI" id="CHEBI:29805"/>
        <dbReference type="ChEBI" id="CHEBI:43474"/>
        <dbReference type="ChEBI" id="CHEBI:58033"/>
        <dbReference type="EC" id="3.1.3.18"/>
    </reaction>
</comment>
<evidence type="ECO:0000256" key="4">
    <source>
        <dbReference type="ARBA" id="ARBA00006171"/>
    </source>
</evidence>
<accession>A0A399IUX0</accession>
<dbReference type="InterPro" id="IPR037512">
    <property type="entry name" value="PGPase_prok"/>
</dbReference>
<organism evidence="10 11">
    <name type="scientific">Pseudooceanicola sediminis</name>
    <dbReference type="NCBI Taxonomy" id="2211117"/>
    <lineage>
        <taxon>Bacteria</taxon>
        <taxon>Pseudomonadati</taxon>
        <taxon>Pseudomonadota</taxon>
        <taxon>Alphaproteobacteria</taxon>
        <taxon>Rhodobacterales</taxon>
        <taxon>Paracoccaceae</taxon>
        <taxon>Pseudooceanicola</taxon>
    </lineage>
</organism>
<protein>
    <recommendedName>
        <fullName evidence="5">phosphoglycolate phosphatase</fullName>
        <ecNumber evidence="5">3.1.3.18</ecNumber>
    </recommendedName>
</protein>
<dbReference type="InterPro" id="IPR023198">
    <property type="entry name" value="PGP-like_dom2"/>
</dbReference>
<dbReference type="RefSeq" id="WP_119400735.1">
    <property type="nucleotide sequence ID" value="NZ_QWJJ01000027.1"/>
</dbReference>
<keyword evidence="7 10" id="KW-0378">Hydrolase</keyword>
<keyword evidence="8" id="KW-0460">Magnesium</keyword>
<sequence length="213" mass="22630">MTRIVFDLDGTLIDSAEDVQGIANAILPPDLPPVTLPEVRAFMGEGTPTFIRRLIDARDLPTDSFDTLHKGFMARYKTAVTRTTVYPGVAETLSDLRAAGHRLGLCTNKPAAPARAVLAHLGLAEYFDVLLGGDSLPQRKPDPAPLLAILANLGDTRALYVGDSETDAETAHAAAVPFLLFTEGYPKGPTDKIACTARFSSFSALPGLVAQLG</sequence>
<dbReference type="PANTHER" id="PTHR43434:SF1">
    <property type="entry name" value="PHOSPHOGLYCOLATE PHOSPHATASE"/>
    <property type="match status" value="1"/>
</dbReference>
<reference evidence="10 11" key="1">
    <citation type="submission" date="2018-08" db="EMBL/GenBank/DDBJ databases">
        <title>Pseudooceanicola sediminis CY03 in the family Rhodobacteracea.</title>
        <authorList>
            <person name="Zhang Y.-J."/>
        </authorList>
    </citation>
    <scope>NUCLEOTIDE SEQUENCE [LARGE SCALE GENOMIC DNA]</scope>
    <source>
        <strain evidence="10 11">CY03</strain>
    </source>
</reference>
<dbReference type="EC" id="3.1.3.18" evidence="5"/>
<evidence type="ECO:0000256" key="5">
    <source>
        <dbReference type="ARBA" id="ARBA00013078"/>
    </source>
</evidence>
<dbReference type="AlphaFoldDB" id="A0A399IUX0"/>
<dbReference type="EMBL" id="QWJJ01000027">
    <property type="protein sequence ID" value="RII36945.1"/>
    <property type="molecule type" value="Genomic_DNA"/>
</dbReference>
<dbReference type="PANTHER" id="PTHR43434">
    <property type="entry name" value="PHOSPHOGLYCOLATE PHOSPHATASE"/>
    <property type="match status" value="1"/>
</dbReference>
<dbReference type="NCBIfam" id="TIGR01449">
    <property type="entry name" value="PGP_bact"/>
    <property type="match status" value="1"/>
</dbReference>
<dbReference type="GO" id="GO:0008967">
    <property type="term" value="F:phosphoglycolate phosphatase activity"/>
    <property type="evidence" value="ECO:0007669"/>
    <property type="project" value="UniProtKB-EC"/>
</dbReference>
<dbReference type="SFLD" id="SFLDS00003">
    <property type="entry name" value="Haloacid_Dehalogenase"/>
    <property type="match status" value="1"/>
</dbReference>
<dbReference type="InterPro" id="IPR050155">
    <property type="entry name" value="HAD-like_hydrolase_sf"/>
</dbReference>
<dbReference type="OrthoDB" id="9793014at2"/>
<evidence type="ECO:0000256" key="3">
    <source>
        <dbReference type="ARBA" id="ARBA00004818"/>
    </source>
</evidence>
<dbReference type="PRINTS" id="PR00413">
    <property type="entry name" value="HADHALOGNASE"/>
</dbReference>
<keyword evidence="9" id="KW-0119">Carbohydrate metabolism</keyword>
<gene>
    <name evidence="10" type="primary">gph</name>
    <name evidence="10" type="ORF">DL237_19895</name>
</gene>
<evidence type="ECO:0000256" key="1">
    <source>
        <dbReference type="ARBA" id="ARBA00000830"/>
    </source>
</evidence>
<comment type="cofactor">
    <cofactor evidence="2">
        <name>Mg(2+)</name>
        <dbReference type="ChEBI" id="CHEBI:18420"/>
    </cofactor>
</comment>
<comment type="caution">
    <text evidence="10">The sequence shown here is derived from an EMBL/GenBank/DDBJ whole genome shotgun (WGS) entry which is preliminary data.</text>
</comment>
<dbReference type="InterPro" id="IPR006439">
    <property type="entry name" value="HAD-SF_hydro_IA"/>
</dbReference>
<keyword evidence="6" id="KW-0479">Metal-binding</keyword>
<dbReference type="SUPFAM" id="SSF56784">
    <property type="entry name" value="HAD-like"/>
    <property type="match status" value="1"/>
</dbReference>
<comment type="similarity">
    <text evidence="4">Belongs to the HAD-like hydrolase superfamily. CbbY/CbbZ/Gph/YieH family.</text>
</comment>
<evidence type="ECO:0000256" key="6">
    <source>
        <dbReference type="ARBA" id="ARBA00022723"/>
    </source>
</evidence>
<dbReference type="GO" id="GO:0006281">
    <property type="term" value="P:DNA repair"/>
    <property type="evidence" value="ECO:0007669"/>
    <property type="project" value="TreeGrafter"/>
</dbReference>
<dbReference type="InterPro" id="IPR036412">
    <property type="entry name" value="HAD-like_sf"/>
</dbReference>
<dbReference type="GO" id="GO:0046872">
    <property type="term" value="F:metal ion binding"/>
    <property type="evidence" value="ECO:0007669"/>
    <property type="project" value="UniProtKB-KW"/>
</dbReference>
<comment type="pathway">
    <text evidence="3">Organic acid metabolism; glycolate biosynthesis; glycolate from 2-phosphoglycolate: step 1/1.</text>
</comment>
<name>A0A399IUX0_9RHOB</name>
<evidence type="ECO:0000256" key="7">
    <source>
        <dbReference type="ARBA" id="ARBA00022801"/>
    </source>
</evidence>
<evidence type="ECO:0000256" key="2">
    <source>
        <dbReference type="ARBA" id="ARBA00001946"/>
    </source>
</evidence>
<dbReference type="Proteomes" id="UP000265848">
    <property type="component" value="Unassembled WGS sequence"/>
</dbReference>
<dbReference type="NCBIfam" id="TIGR01549">
    <property type="entry name" value="HAD-SF-IA-v1"/>
    <property type="match status" value="1"/>
</dbReference>
<dbReference type="Gene3D" id="3.40.50.1000">
    <property type="entry name" value="HAD superfamily/HAD-like"/>
    <property type="match status" value="1"/>
</dbReference>
<evidence type="ECO:0000256" key="8">
    <source>
        <dbReference type="ARBA" id="ARBA00022842"/>
    </source>
</evidence>
<dbReference type="SFLD" id="SFLDG01129">
    <property type="entry name" value="C1.5:_HAD__Beta-PGM__Phosphata"/>
    <property type="match status" value="1"/>
</dbReference>
<dbReference type="GO" id="GO:0005829">
    <property type="term" value="C:cytosol"/>
    <property type="evidence" value="ECO:0007669"/>
    <property type="project" value="TreeGrafter"/>
</dbReference>
<keyword evidence="11" id="KW-1185">Reference proteome</keyword>
<dbReference type="Pfam" id="PF13419">
    <property type="entry name" value="HAD_2"/>
    <property type="match status" value="1"/>
</dbReference>
<evidence type="ECO:0000256" key="9">
    <source>
        <dbReference type="ARBA" id="ARBA00023277"/>
    </source>
</evidence>
<dbReference type="InterPro" id="IPR041492">
    <property type="entry name" value="HAD_2"/>
</dbReference>
<proteinExistence type="inferred from homology"/>
<dbReference type="InterPro" id="IPR023214">
    <property type="entry name" value="HAD_sf"/>
</dbReference>
<dbReference type="GO" id="GO:0005975">
    <property type="term" value="P:carbohydrate metabolic process"/>
    <property type="evidence" value="ECO:0007669"/>
    <property type="project" value="InterPro"/>
</dbReference>
<evidence type="ECO:0000313" key="11">
    <source>
        <dbReference type="Proteomes" id="UP000265848"/>
    </source>
</evidence>
<evidence type="ECO:0000313" key="10">
    <source>
        <dbReference type="EMBL" id="RII36945.1"/>
    </source>
</evidence>